<gene>
    <name evidence="1" type="ORF">E5329_09170</name>
</gene>
<proteinExistence type="predicted"/>
<evidence type="ECO:0000313" key="1">
    <source>
        <dbReference type="EMBL" id="TGY96539.1"/>
    </source>
</evidence>
<keyword evidence="2" id="KW-1185">Reference proteome</keyword>
<reference evidence="1" key="1">
    <citation type="submission" date="2019-04" db="EMBL/GenBank/DDBJ databases">
        <title>Microbes associate with the intestines of laboratory mice.</title>
        <authorList>
            <person name="Navarre W."/>
            <person name="Wong E."/>
            <person name="Huang K."/>
            <person name="Tropini C."/>
            <person name="Ng K."/>
            <person name="Yu B."/>
        </authorList>
    </citation>
    <scope>NUCLEOTIDE SEQUENCE</scope>
    <source>
        <strain evidence="1">NM01_1-7b</strain>
    </source>
</reference>
<protein>
    <submittedName>
        <fullName evidence="1">Cell division protein FtsQ</fullName>
    </submittedName>
</protein>
<evidence type="ECO:0000313" key="2">
    <source>
        <dbReference type="Proteomes" id="UP000304953"/>
    </source>
</evidence>
<organism evidence="1 2">
    <name type="scientific">Petralouisia muris</name>
    <dbReference type="NCBI Taxonomy" id="3032872"/>
    <lineage>
        <taxon>Bacteria</taxon>
        <taxon>Bacillati</taxon>
        <taxon>Bacillota</taxon>
        <taxon>Clostridia</taxon>
        <taxon>Lachnospirales</taxon>
        <taxon>Lachnospiraceae</taxon>
        <taxon>Petralouisia</taxon>
    </lineage>
</organism>
<comment type="caution">
    <text evidence="1">The sequence shown here is derived from an EMBL/GenBank/DDBJ whole genome shotgun (WGS) entry which is preliminary data.</text>
</comment>
<accession>A0AC61RWZ8</accession>
<name>A0AC61RWZ8_9FIRM</name>
<keyword evidence="1" id="KW-0132">Cell division</keyword>
<dbReference type="EMBL" id="SRYA01000015">
    <property type="protein sequence ID" value="TGY96539.1"/>
    <property type="molecule type" value="Genomic_DNA"/>
</dbReference>
<sequence>MGKGKRKQKKRWKTAGLTFLMILLFFAIATLIVVNVFTVKKVKVTGNEHYPDEAMEDWLLDDEYCWNSLYVYFKYKFVEPREMPFVDSMEVFLKSPHTLEIKVYEKALLGRVYIDALGQNAYFDKDGFVVEMSSEVIEGVPVISGLEVEQIVLYEKLPIKGKNILKNLLSLTQMLKKYEQVPENIRYGGEGNFTLSYGEITVQIGQAQNLNEKVVRLSHIMPKLDGQKGVLHLESWTENTTDIAFEKAG</sequence>
<keyword evidence="1" id="KW-0131">Cell cycle</keyword>
<dbReference type="Proteomes" id="UP000304953">
    <property type="component" value="Unassembled WGS sequence"/>
</dbReference>